<name>A0A8J3BL31_9ACTN</name>
<dbReference type="GO" id="GO:0016787">
    <property type="term" value="F:hydrolase activity"/>
    <property type="evidence" value="ECO:0007669"/>
    <property type="project" value="UniProtKB-KW"/>
</dbReference>
<dbReference type="SUPFAM" id="SSF53474">
    <property type="entry name" value="alpha/beta-Hydrolases"/>
    <property type="match status" value="1"/>
</dbReference>
<proteinExistence type="predicted"/>
<dbReference type="InterPro" id="IPR002925">
    <property type="entry name" value="Dienelactn_hydro"/>
</dbReference>
<reference evidence="2" key="2">
    <citation type="submission" date="2020-09" db="EMBL/GenBank/DDBJ databases">
        <authorList>
            <person name="Sun Q."/>
            <person name="Ohkuma M."/>
        </authorList>
    </citation>
    <scope>NUCLEOTIDE SEQUENCE</scope>
    <source>
        <strain evidence="2">JCM 3091</strain>
    </source>
</reference>
<feature type="domain" description="Dienelactone hydrolase" evidence="1">
    <location>
        <begin position="19"/>
        <end position="186"/>
    </location>
</feature>
<evidence type="ECO:0000313" key="2">
    <source>
        <dbReference type="EMBL" id="GGK27067.1"/>
    </source>
</evidence>
<accession>A0A8J3BL31</accession>
<evidence type="ECO:0000313" key="3">
    <source>
        <dbReference type="Proteomes" id="UP000662200"/>
    </source>
</evidence>
<dbReference type="EMBL" id="BMQC01000005">
    <property type="protein sequence ID" value="GGK27067.1"/>
    <property type="molecule type" value="Genomic_DNA"/>
</dbReference>
<dbReference type="PANTHER" id="PTHR46623">
    <property type="entry name" value="CARBOXYMETHYLENEBUTENOLIDASE-RELATED"/>
    <property type="match status" value="1"/>
</dbReference>
<dbReference type="RefSeq" id="WP_189113905.1">
    <property type="nucleotide sequence ID" value="NZ_BMQC01000005.1"/>
</dbReference>
<dbReference type="Proteomes" id="UP000662200">
    <property type="component" value="Unassembled WGS sequence"/>
</dbReference>
<dbReference type="InterPro" id="IPR051049">
    <property type="entry name" value="Dienelactone_hydrolase-like"/>
</dbReference>
<sequence>MTETLLFHHAQGRTPGLLAFADRWRAAGHAVHTPDLFDGATFDSVAEGVAHARSLGFDEIIRRGVATAQKLPARLVYAGFSLGALPAQALAQRRAGAAGALLLHSAVPTAEFGCPWPAGVPMQVHVMADDPWEDAQSLAGVVEEIDGGELFLYPGNGHLFADSGSADYAEEAATLLTERTLAFLGRVA</sequence>
<protein>
    <submittedName>
        <fullName evidence="2">Dienelactone hydrolase</fullName>
    </submittedName>
</protein>
<keyword evidence="3" id="KW-1185">Reference proteome</keyword>
<organism evidence="2 3">
    <name type="scientific">Pilimelia terevasa</name>
    <dbReference type="NCBI Taxonomy" id="53372"/>
    <lineage>
        <taxon>Bacteria</taxon>
        <taxon>Bacillati</taxon>
        <taxon>Actinomycetota</taxon>
        <taxon>Actinomycetes</taxon>
        <taxon>Micromonosporales</taxon>
        <taxon>Micromonosporaceae</taxon>
        <taxon>Pilimelia</taxon>
    </lineage>
</organism>
<keyword evidence="2" id="KW-0378">Hydrolase</keyword>
<dbReference type="Pfam" id="PF01738">
    <property type="entry name" value="DLH"/>
    <property type="match status" value="1"/>
</dbReference>
<comment type="caution">
    <text evidence="2">The sequence shown here is derived from an EMBL/GenBank/DDBJ whole genome shotgun (WGS) entry which is preliminary data.</text>
</comment>
<dbReference type="AlphaFoldDB" id="A0A8J3BL31"/>
<dbReference type="InterPro" id="IPR029058">
    <property type="entry name" value="AB_hydrolase_fold"/>
</dbReference>
<gene>
    <name evidence="2" type="ORF">GCM10010124_19670</name>
</gene>
<reference evidence="2" key="1">
    <citation type="journal article" date="2014" name="Int. J. Syst. Evol. Microbiol.">
        <title>Complete genome sequence of Corynebacterium casei LMG S-19264T (=DSM 44701T), isolated from a smear-ripened cheese.</title>
        <authorList>
            <consortium name="US DOE Joint Genome Institute (JGI-PGF)"/>
            <person name="Walter F."/>
            <person name="Albersmeier A."/>
            <person name="Kalinowski J."/>
            <person name="Ruckert C."/>
        </authorList>
    </citation>
    <scope>NUCLEOTIDE SEQUENCE</scope>
    <source>
        <strain evidence="2">JCM 3091</strain>
    </source>
</reference>
<dbReference type="Gene3D" id="3.40.50.1820">
    <property type="entry name" value="alpha/beta hydrolase"/>
    <property type="match status" value="1"/>
</dbReference>
<dbReference type="PANTHER" id="PTHR46623:SF6">
    <property type="entry name" value="ALPHA_BETA-HYDROLASES SUPERFAMILY PROTEIN"/>
    <property type="match status" value="1"/>
</dbReference>
<evidence type="ECO:0000259" key="1">
    <source>
        <dbReference type="Pfam" id="PF01738"/>
    </source>
</evidence>